<gene>
    <name evidence="2" type="ORF">WJ96_33180</name>
</gene>
<dbReference type="CDD" id="cd00093">
    <property type="entry name" value="HTH_XRE"/>
    <property type="match status" value="1"/>
</dbReference>
<dbReference type="SUPFAM" id="SSF47413">
    <property type="entry name" value="lambda repressor-like DNA-binding domains"/>
    <property type="match status" value="1"/>
</dbReference>
<keyword evidence="3" id="KW-1185">Reference proteome</keyword>
<dbReference type="Proteomes" id="UP000056453">
    <property type="component" value="Unassembled WGS sequence"/>
</dbReference>
<reference evidence="2 3" key="1">
    <citation type="submission" date="2015-11" db="EMBL/GenBank/DDBJ databases">
        <title>Expanding the genomic diversity of Burkholderia species for the development of highly accurate diagnostics.</title>
        <authorList>
            <person name="Sahl J."/>
            <person name="Keim P."/>
            <person name="Wagner D."/>
        </authorList>
    </citation>
    <scope>NUCLEOTIDE SEQUENCE [LARGE SCALE GENOMIC DNA]</scope>
    <source>
        <strain evidence="2 3">MSMB1808WGS</strain>
    </source>
</reference>
<evidence type="ECO:0000313" key="3">
    <source>
        <dbReference type="Proteomes" id="UP000056453"/>
    </source>
</evidence>
<accession>A0AAW3N309</accession>
<dbReference type="SMART" id="SM00530">
    <property type="entry name" value="HTH_XRE"/>
    <property type="match status" value="1"/>
</dbReference>
<dbReference type="EMBL" id="LPBJ01000021">
    <property type="protein sequence ID" value="KVQ01848.1"/>
    <property type="molecule type" value="Genomic_DNA"/>
</dbReference>
<dbReference type="Gene3D" id="1.10.260.40">
    <property type="entry name" value="lambda repressor-like DNA-binding domains"/>
    <property type="match status" value="1"/>
</dbReference>
<protein>
    <recommendedName>
        <fullName evidence="1">HTH cro/C1-type domain-containing protein</fullName>
    </recommendedName>
</protein>
<dbReference type="InterPro" id="IPR010982">
    <property type="entry name" value="Lambda_DNA-bd_dom_sf"/>
</dbReference>
<dbReference type="RefSeq" id="WP_059953184.1">
    <property type="nucleotide sequence ID" value="NZ_LPBJ01000021.1"/>
</dbReference>
<dbReference type="AlphaFoldDB" id="A0AAW3N309"/>
<dbReference type="Pfam" id="PF01381">
    <property type="entry name" value="HTH_3"/>
    <property type="match status" value="1"/>
</dbReference>
<sequence>MKLTPFGLCVRKLRLELGLTLKSMADALGVSSAYLSSIELGDKQLTAKIAEDSLRFFQGRLTQEQLKELQDSAAKSVDIVPVSSLGGDEKVLVAAFARRLTEGAGVPDEVMNWLRREGKNGRSE</sequence>
<evidence type="ECO:0000259" key="1">
    <source>
        <dbReference type="PROSITE" id="PS50943"/>
    </source>
</evidence>
<comment type="caution">
    <text evidence="2">The sequence shown here is derived from an EMBL/GenBank/DDBJ whole genome shotgun (WGS) entry which is preliminary data.</text>
</comment>
<evidence type="ECO:0000313" key="2">
    <source>
        <dbReference type="EMBL" id="KVQ01848.1"/>
    </source>
</evidence>
<dbReference type="PROSITE" id="PS50943">
    <property type="entry name" value="HTH_CROC1"/>
    <property type="match status" value="1"/>
</dbReference>
<feature type="domain" description="HTH cro/C1-type" evidence="1">
    <location>
        <begin position="10"/>
        <end position="66"/>
    </location>
</feature>
<organism evidence="2 3">
    <name type="scientific">Burkholderia ubonensis</name>
    <dbReference type="NCBI Taxonomy" id="101571"/>
    <lineage>
        <taxon>Bacteria</taxon>
        <taxon>Pseudomonadati</taxon>
        <taxon>Pseudomonadota</taxon>
        <taxon>Betaproteobacteria</taxon>
        <taxon>Burkholderiales</taxon>
        <taxon>Burkholderiaceae</taxon>
        <taxon>Burkholderia</taxon>
        <taxon>Burkholderia cepacia complex</taxon>
    </lineage>
</organism>
<dbReference type="GO" id="GO:0003677">
    <property type="term" value="F:DNA binding"/>
    <property type="evidence" value="ECO:0007669"/>
    <property type="project" value="InterPro"/>
</dbReference>
<dbReference type="InterPro" id="IPR001387">
    <property type="entry name" value="Cro/C1-type_HTH"/>
</dbReference>
<name>A0AAW3N309_9BURK</name>
<proteinExistence type="predicted"/>